<dbReference type="InterPro" id="IPR002842">
    <property type="entry name" value="ATPase_V1_Esu"/>
</dbReference>
<dbReference type="GO" id="GO:0046961">
    <property type="term" value="F:proton-transporting ATPase activity, rotational mechanism"/>
    <property type="evidence" value="ECO:0007669"/>
    <property type="project" value="InterPro"/>
</dbReference>
<accession>A0A162MEK0</accession>
<dbReference type="Pfam" id="PF01991">
    <property type="entry name" value="vATP-synt_E"/>
    <property type="match status" value="1"/>
</dbReference>
<comment type="similarity">
    <text evidence="1">Belongs to the V-ATPase E subunit family.</text>
</comment>
<dbReference type="STRING" id="520767.ATZ99_15210"/>
<keyword evidence="3" id="KW-0406">Ion transport</keyword>
<evidence type="ECO:0000256" key="1">
    <source>
        <dbReference type="ARBA" id="ARBA00005901"/>
    </source>
</evidence>
<evidence type="ECO:0000256" key="4">
    <source>
        <dbReference type="SAM" id="Coils"/>
    </source>
</evidence>
<dbReference type="SUPFAM" id="SSF160527">
    <property type="entry name" value="V-type ATPase subunit E-like"/>
    <property type="match status" value="1"/>
</dbReference>
<feature type="coiled-coil region" evidence="4">
    <location>
        <begin position="32"/>
        <end position="105"/>
    </location>
</feature>
<dbReference type="AlphaFoldDB" id="A0A162MEK0"/>
<sequence length="204" mass="23987">MSTTIEDKISLFAKVLFERIEEEYENEKNKIIGYYEAEIKRVKEEYERKKSDRIREALKEAEIKKQRIISKALTDKKQDILKKKKELLEKLIEDMLQKVEDFLKQEGYAEFLVNSIIEVKNKFPEKDKIIVYLSKNDFEKYMDYLKSKFDENLEFMMGTEEVKGGIIAESADGRVRIDFSVGSLLEEGKSLLAQLLFSKLGEEV</sequence>
<reference evidence="5 6" key="1">
    <citation type="submission" date="2015-12" db="EMBL/GenBank/DDBJ databases">
        <title>Draft genome of Thermovenabulum gondwanense isolated from a red thermophilic microbial mat colonisisng an outflow channel of a bore well.</title>
        <authorList>
            <person name="Patel B.K."/>
        </authorList>
    </citation>
    <scope>NUCLEOTIDE SEQUENCE [LARGE SCALE GENOMIC DNA]</scope>
    <source>
        <strain evidence="5 6">R270</strain>
    </source>
</reference>
<evidence type="ECO:0000313" key="6">
    <source>
        <dbReference type="Proteomes" id="UP000075737"/>
    </source>
</evidence>
<dbReference type="OrthoDB" id="1725377at2"/>
<dbReference type="Proteomes" id="UP000075737">
    <property type="component" value="Unassembled WGS sequence"/>
</dbReference>
<dbReference type="RefSeq" id="WP_068748644.1">
    <property type="nucleotide sequence ID" value="NZ_LOHZ01000033.1"/>
</dbReference>
<protein>
    <recommendedName>
        <fullName evidence="7">V-type proton ATPase subunit E</fullName>
    </recommendedName>
</protein>
<keyword evidence="4" id="KW-0175">Coiled coil</keyword>
<evidence type="ECO:0008006" key="7">
    <source>
        <dbReference type="Google" id="ProtNLM"/>
    </source>
</evidence>
<keyword evidence="6" id="KW-1185">Reference proteome</keyword>
<dbReference type="EMBL" id="LOHZ01000033">
    <property type="protein sequence ID" value="KYO65485.1"/>
    <property type="molecule type" value="Genomic_DNA"/>
</dbReference>
<dbReference type="GO" id="GO:0033178">
    <property type="term" value="C:proton-transporting two-sector ATPase complex, catalytic domain"/>
    <property type="evidence" value="ECO:0007669"/>
    <property type="project" value="InterPro"/>
</dbReference>
<evidence type="ECO:0000256" key="2">
    <source>
        <dbReference type="ARBA" id="ARBA00022448"/>
    </source>
</evidence>
<evidence type="ECO:0000313" key="5">
    <source>
        <dbReference type="EMBL" id="KYO65485.1"/>
    </source>
</evidence>
<keyword evidence="2" id="KW-0813">Transport</keyword>
<organism evidence="5 6">
    <name type="scientific">Thermovenabulum gondwanense</name>
    <dbReference type="NCBI Taxonomy" id="520767"/>
    <lineage>
        <taxon>Bacteria</taxon>
        <taxon>Bacillati</taxon>
        <taxon>Bacillota</taxon>
        <taxon>Clostridia</taxon>
        <taxon>Thermosediminibacterales</taxon>
        <taxon>Thermosediminibacteraceae</taxon>
        <taxon>Thermovenabulum</taxon>
    </lineage>
</organism>
<proteinExistence type="inferred from homology"/>
<dbReference type="InterPro" id="IPR038495">
    <property type="entry name" value="ATPase_E_C"/>
</dbReference>
<gene>
    <name evidence="5" type="ORF">ATZ99_15210</name>
</gene>
<evidence type="ECO:0000256" key="3">
    <source>
        <dbReference type="ARBA" id="ARBA00023065"/>
    </source>
</evidence>
<comment type="caution">
    <text evidence="5">The sequence shown here is derived from an EMBL/GenBank/DDBJ whole genome shotgun (WGS) entry which is preliminary data.</text>
</comment>
<name>A0A162MEK0_9FIRM</name>
<dbReference type="Gene3D" id="3.30.2320.30">
    <property type="entry name" value="ATP synthase, E subunit, C-terminal"/>
    <property type="match status" value="1"/>
</dbReference>